<evidence type="ECO:0000313" key="2">
    <source>
        <dbReference type="EMBL" id="GET08654.1"/>
    </source>
</evidence>
<dbReference type="Proteomes" id="UP000494178">
    <property type="component" value="Unassembled WGS sequence"/>
</dbReference>
<sequence>MKFIKQNKLIAMVVLVVVLLGGMVTYRNTHNLKHYLAGNMYTVQFKEIDKSLVMYFGKDGHGFCAQSASEAKSKSYEDGYKQASESDRFTYKVAGNKIELTIGGDDYTIKVDKVKKYLMTGRMNSEDVGTKVQMVYEK</sequence>
<protein>
    <submittedName>
        <fullName evidence="2">Uncharacterized protein</fullName>
    </submittedName>
</protein>
<evidence type="ECO:0000256" key="1">
    <source>
        <dbReference type="SAM" id="Phobius"/>
    </source>
</evidence>
<organism evidence="2">
    <name type="scientific">Ligilactobacillus agilis</name>
    <dbReference type="NCBI Taxonomy" id="1601"/>
    <lineage>
        <taxon>Bacteria</taxon>
        <taxon>Bacillati</taxon>
        <taxon>Bacillota</taxon>
        <taxon>Bacilli</taxon>
        <taxon>Lactobacillales</taxon>
        <taxon>Lactobacillaceae</taxon>
        <taxon>Ligilactobacillus</taxon>
    </lineage>
</organism>
<keyword evidence="1" id="KW-0472">Membrane</keyword>
<keyword evidence="1" id="KW-0812">Transmembrane</keyword>
<dbReference type="AlphaFoldDB" id="A0A6F9XTN6"/>
<keyword evidence="1" id="KW-1133">Transmembrane helix</keyword>
<dbReference type="RefSeq" id="WP_172586089.1">
    <property type="nucleotide sequence ID" value="NZ_BLAN01000085.1"/>
</dbReference>
<dbReference type="EMBL" id="BLAN01000085">
    <property type="protein sequence ID" value="GET08654.1"/>
    <property type="molecule type" value="Genomic_DNA"/>
</dbReference>
<gene>
    <name evidence="2" type="ORF">SY111_12780</name>
</gene>
<feature type="transmembrane region" description="Helical" evidence="1">
    <location>
        <begin position="9"/>
        <end position="26"/>
    </location>
</feature>
<comment type="caution">
    <text evidence="2">The sequence shown here is derived from an EMBL/GenBank/DDBJ whole genome shotgun (WGS) entry which is preliminary data.</text>
</comment>
<accession>A0A6F9XTN6</accession>
<name>A0A6F9XTN6_9LACO</name>
<proteinExistence type="predicted"/>
<reference evidence="2" key="1">
    <citation type="submission" date="2019-10" db="EMBL/GenBank/DDBJ databases">
        <title>Lactobacillus agilis SY111 Whole Genome Sequencing Project.</title>
        <authorList>
            <person name="Suzuki S."/>
            <person name="Endo A."/>
            <person name="Maeno S."/>
            <person name="Shiwa Y."/>
            <person name="Matsutani M."/>
            <person name="Kajikawa A."/>
        </authorList>
    </citation>
    <scope>NUCLEOTIDE SEQUENCE</scope>
    <source>
        <strain evidence="2">SY111</strain>
    </source>
</reference>